<evidence type="ECO:0000256" key="1">
    <source>
        <dbReference type="SAM" id="MobiDB-lite"/>
    </source>
</evidence>
<feature type="compositionally biased region" description="Low complexity" evidence="1">
    <location>
        <begin position="77"/>
        <end position="93"/>
    </location>
</feature>
<feature type="compositionally biased region" description="Polar residues" evidence="1">
    <location>
        <begin position="46"/>
        <end position="59"/>
    </location>
</feature>
<gene>
    <name evidence="2" type="ORF">DYB32_005924</name>
</gene>
<feature type="region of interest" description="Disordered" evidence="1">
    <location>
        <begin position="46"/>
        <end position="252"/>
    </location>
</feature>
<dbReference type="AlphaFoldDB" id="A0A418AT83"/>
<feature type="compositionally biased region" description="Low complexity" evidence="1">
    <location>
        <begin position="7"/>
        <end position="21"/>
    </location>
</feature>
<sequence>MWKDNFIGESEISGSSRGGSSNDDDWKSRIVSNGQWLGEKVLQLATRSHNTIPDNQRTMNDGRANWMAEIRNNARPGGNSSSYSNSSYNAGGYQNDFATERPGQYSDSYRPTSTYSDNPSSYSASASSGPLPTHKKSGKTSKSLSNNKKHKSKSSRRPATSSDSDDDDDDDSEESSEDSDVKKKSTKVRSKAVKKPEVIASSEDDDSEMDTKSKKKATKKTSSTKKQVAVLSESDASTESAPEDKKKTKKTVANVSKKAYSYALDASKLAAVAAPSGADPKKASKKKAGKKGDKAAPALEVVDLLGVESLTIAPTPPTTAAVFEAPKPLSTIDRTYSALDDGSDRLF</sequence>
<feature type="compositionally biased region" description="Basic residues" evidence="1">
    <location>
        <begin position="184"/>
        <end position="193"/>
    </location>
</feature>
<organism evidence="2 3">
    <name type="scientific">Aphanomyces invadans</name>
    <dbReference type="NCBI Taxonomy" id="157072"/>
    <lineage>
        <taxon>Eukaryota</taxon>
        <taxon>Sar</taxon>
        <taxon>Stramenopiles</taxon>
        <taxon>Oomycota</taxon>
        <taxon>Saprolegniomycetes</taxon>
        <taxon>Saprolegniales</taxon>
        <taxon>Verrucalvaceae</taxon>
        <taxon>Aphanomyces</taxon>
    </lineage>
</organism>
<keyword evidence="3" id="KW-1185">Reference proteome</keyword>
<dbReference type="EMBL" id="QUSY01000571">
    <property type="protein sequence ID" value="RHY28509.1"/>
    <property type="molecule type" value="Genomic_DNA"/>
</dbReference>
<evidence type="ECO:0000313" key="2">
    <source>
        <dbReference type="EMBL" id="RHY28509.1"/>
    </source>
</evidence>
<name>A0A418AT83_9STRA</name>
<feature type="compositionally biased region" description="Low complexity" evidence="1">
    <location>
        <begin position="111"/>
        <end position="128"/>
    </location>
</feature>
<feature type="region of interest" description="Disordered" evidence="1">
    <location>
        <begin position="272"/>
        <end position="295"/>
    </location>
</feature>
<feature type="region of interest" description="Disordered" evidence="1">
    <location>
        <begin position="1"/>
        <end position="28"/>
    </location>
</feature>
<feature type="compositionally biased region" description="Basic residues" evidence="1">
    <location>
        <begin position="213"/>
        <end position="223"/>
    </location>
</feature>
<dbReference type="Proteomes" id="UP000285060">
    <property type="component" value="Unassembled WGS sequence"/>
</dbReference>
<feature type="compositionally biased region" description="Basic residues" evidence="1">
    <location>
        <begin position="147"/>
        <end position="156"/>
    </location>
</feature>
<proteinExistence type="predicted"/>
<comment type="caution">
    <text evidence="2">The sequence shown here is derived from an EMBL/GenBank/DDBJ whole genome shotgun (WGS) entry which is preliminary data.</text>
</comment>
<feature type="compositionally biased region" description="Acidic residues" evidence="1">
    <location>
        <begin position="163"/>
        <end position="178"/>
    </location>
</feature>
<evidence type="ECO:0000313" key="3">
    <source>
        <dbReference type="Proteomes" id="UP000285060"/>
    </source>
</evidence>
<reference evidence="2 3" key="1">
    <citation type="submission" date="2018-08" db="EMBL/GenBank/DDBJ databases">
        <title>Aphanomyces genome sequencing and annotation.</title>
        <authorList>
            <person name="Minardi D."/>
            <person name="Oidtmann B."/>
            <person name="Van Der Giezen M."/>
            <person name="Studholme D.J."/>
        </authorList>
    </citation>
    <scope>NUCLEOTIDE SEQUENCE [LARGE SCALE GENOMIC DNA]</scope>
    <source>
        <strain evidence="2 3">NJM0002</strain>
    </source>
</reference>
<protein>
    <submittedName>
        <fullName evidence="2">Uncharacterized protein</fullName>
    </submittedName>
</protein>
<accession>A0A418AT83</accession>